<accession>L9ZVU5</accession>
<reference evidence="1 2" key="1">
    <citation type="journal article" date="2014" name="PLoS Genet.">
        <title>Phylogenetically driven sequencing of extremely halophilic archaea reveals strategies for static and dynamic osmo-response.</title>
        <authorList>
            <person name="Becker E.A."/>
            <person name="Seitzer P.M."/>
            <person name="Tritt A."/>
            <person name="Larsen D."/>
            <person name="Krusor M."/>
            <person name="Yao A.I."/>
            <person name="Wu D."/>
            <person name="Madern D."/>
            <person name="Eisen J.A."/>
            <person name="Darling A.E."/>
            <person name="Facciotti M.T."/>
        </authorList>
    </citation>
    <scope>NUCLEOTIDE SEQUENCE [LARGE SCALE GENOMIC DNA]</scope>
    <source>
        <strain evidence="1 2">JCM 10989</strain>
    </source>
</reference>
<dbReference type="OrthoDB" id="233478at2157"/>
<sequence>MTDGRTDQIRWQFTDGQRPRAPHIASMTWRHGLFANWPVDPDQLRPHVPAPLELETWDGDAWLSILPFVLTNVGIRGSPAATRIAFPELNVRTYVTCRGDPGLYFLSVDLDKPLLATAIGRLTRLPVFNATMSVSGTEDGITFSSRRSDTVADLPGENGTDDEPAWFAATYRPNGPVTTAEPGSLEYWLTERRRFYAPASGHGRSGVLTAEIAHDPWPLQPAEMTIRENTVFDRHGLPEPSGGPICYYCDELEMTGSIPRRVR</sequence>
<comment type="caution">
    <text evidence="1">The sequence shown here is derived from an EMBL/GenBank/DDBJ whole genome shotgun (WGS) entry which is preliminary data.</text>
</comment>
<dbReference type="Proteomes" id="UP000011519">
    <property type="component" value="Unassembled WGS sequence"/>
</dbReference>
<protein>
    <recommendedName>
        <fullName evidence="3">DUF2071 domain-containing protein</fullName>
    </recommendedName>
</protein>
<name>L9ZVU5_9EURY</name>
<evidence type="ECO:0000313" key="1">
    <source>
        <dbReference type="EMBL" id="ELY90196.1"/>
    </source>
</evidence>
<dbReference type="RefSeq" id="WP_006653546.1">
    <property type="nucleotide sequence ID" value="NZ_AOIM01000035.1"/>
</dbReference>
<dbReference type="EMBL" id="AOIM01000035">
    <property type="protein sequence ID" value="ELY90196.1"/>
    <property type="molecule type" value="Genomic_DNA"/>
</dbReference>
<dbReference type="Gene3D" id="2.40.400.10">
    <property type="entry name" value="Acetoacetate decarboxylase-like"/>
    <property type="match status" value="1"/>
</dbReference>
<dbReference type="STRING" id="1227493.C483_11828"/>
<dbReference type="AlphaFoldDB" id="L9ZVU5"/>
<dbReference type="InterPro" id="IPR018644">
    <property type="entry name" value="DUF2071"/>
</dbReference>
<organism evidence="1 2">
    <name type="scientific">Natrialba hulunbeirensis JCM 10989</name>
    <dbReference type="NCBI Taxonomy" id="1227493"/>
    <lineage>
        <taxon>Archaea</taxon>
        <taxon>Methanobacteriati</taxon>
        <taxon>Methanobacteriota</taxon>
        <taxon>Stenosarchaea group</taxon>
        <taxon>Halobacteria</taxon>
        <taxon>Halobacteriales</taxon>
        <taxon>Natrialbaceae</taxon>
        <taxon>Natrialba</taxon>
    </lineage>
</organism>
<evidence type="ECO:0008006" key="3">
    <source>
        <dbReference type="Google" id="ProtNLM"/>
    </source>
</evidence>
<evidence type="ECO:0000313" key="2">
    <source>
        <dbReference type="Proteomes" id="UP000011519"/>
    </source>
</evidence>
<proteinExistence type="predicted"/>
<dbReference type="InterPro" id="IPR023375">
    <property type="entry name" value="ADC_dom_sf"/>
</dbReference>
<dbReference type="PANTHER" id="PTHR39186">
    <property type="entry name" value="DUF2071 FAMILY PROTEIN"/>
    <property type="match status" value="1"/>
</dbReference>
<dbReference type="PANTHER" id="PTHR39186:SF1">
    <property type="entry name" value="DUF2071 DOMAIN-CONTAINING PROTEIN"/>
    <property type="match status" value="1"/>
</dbReference>
<dbReference type="SUPFAM" id="SSF160104">
    <property type="entry name" value="Acetoacetate decarboxylase-like"/>
    <property type="match status" value="1"/>
</dbReference>
<keyword evidence="2" id="KW-1185">Reference proteome</keyword>
<dbReference type="PATRIC" id="fig|1227493.4.peg.2363"/>
<dbReference type="Pfam" id="PF09844">
    <property type="entry name" value="DUF2071"/>
    <property type="match status" value="1"/>
</dbReference>
<gene>
    <name evidence="1" type="ORF">C483_11828</name>
</gene>